<dbReference type="STRING" id="402676.B6K280"/>
<dbReference type="GO" id="GO:0061630">
    <property type="term" value="F:ubiquitin protein ligase activity"/>
    <property type="evidence" value="ECO:0007669"/>
    <property type="project" value="InterPro"/>
</dbReference>
<evidence type="ECO:0000256" key="4">
    <source>
        <dbReference type="PROSITE-ProRule" id="PRU00146"/>
    </source>
</evidence>
<dbReference type="Pfam" id="PF02207">
    <property type="entry name" value="zf-UBR"/>
    <property type="match status" value="1"/>
</dbReference>
<dbReference type="InterPro" id="IPR001965">
    <property type="entry name" value="Znf_PHD"/>
</dbReference>
<dbReference type="InterPro" id="IPR047506">
    <property type="entry name" value="UBR7-like_UBR-box"/>
</dbReference>
<dbReference type="CDD" id="cd15542">
    <property type="entry name" value="PHD_UBR7"/>
    <property type="match status" value="1"/>
</dbReference>
<dbReference type="GO" id="GO:0032991">
    <property type="term" value="C:protein-containing complex"/>
    <property type="evidence" value="ECO:0007669"/>
    <property type="project" value="UniProtKB-ARBA"/>
</dbReference>
<keyword evidence="11" id="KW-1185">Reference proteome</keyword>
<dbReference type="PANTHER" id="PTHR13513">
    <property type="entry name" value="E3 UBIQUITIN-PROTEIN LIGASE UBR7"/>
    <property type="match status" value="1"/>
</dbReference>
<evidence type="ECO:0000259" key="7">
    <source>
        <dbReference type="PROSITE" id="PS50016"/>
    </source>
</evidence>
<dbReference type="PROSITE" id="PS50016">
    <property type="entry name" value="ZF_PHD_2"/>
    <property type="match status" value="1"/>
</dbReference>
<feature type="region of interest" description="Disordered" evidence="6">
    <location>
        <begin position="228"/>
        <end position="247"/>
    </location>
</feature>
<dbReference type="InterPro" id="IPR003126">
    <property type="entry name" value="Znf_UBR"/>
</dbReference>
<dbReference type="InterPro" id="IPR013083">
    <property type="entry name" value="Znf_RING/FYVE/PHD"/>
</dbReference>
<dbReference type="OMA" id="CCHSTHE"/>
<feature type="zinc finger region" description="UBR-type" evidence="5">
    <location>
        <begin position="33"/>
        <end position="104"/>
    </location>
</feature>
<dbReference type="EMBL" id="KE651166">
    <property type="protein sequence ID" value="EEB07261.1"/>
    <property type="molecule type" value="Genomic_DNA"/>
</dbReference>
<keyword evidence="3" id="KW-0862">Zinc</keyword>
<dbReference type="CDD" id="cd19677">
    <property type="entry name" value="UBR-box_UBR7"/>
    <property type="match status" value="1"/>
</dbReference>
<dbReference type="SMART" id="SM00396">
    <property type="entry name" value="ZnF_UBR1"/>
    <property type="match status" value="1"/>
</dbReference>
<feature type="compositionally biased region" description="Acidic residues" evidence="6">
    <location>
        <begin position="231"/>
        <end position="247"/>
    </location>
</feature>
<dbReference type="InterPro" id="IPR019787">
    <property type="entry name" value="Znf_PHD-finger"/>
</dbReference>
<dbReference type="Proteomes" id="UP000001744">
    <property type="component" value="Unassembled WGS sequence"/>
</dbReference>
<dbReference type="InterPro" id="IPR040204">
    <property type="entry name" value="UBR7"/>
</dbReference>
<dbReference type="SMART" id="SM00249">
    <property type="entry name" value="PHD"/>
    <property type="match status" value="1"/>
</dbReference>
<dbReference type="OrthoDB" id="5795902at2759"/>
<dbReference type="RefSeq" id="XP_002173554.1">
    <property type="nucleotide sequence ID" value="XM_002173518.1"/>
</dbReference>
<organism evidence="9 11">
    <name type="scientific">Schizosaccharomyces japonicus (strain yFS275 / FY16936)</name>
    <name type="common">Fission yeast</name>
    <dbReference type="NCBI Taxonomy" id="402676"/>
    <lineage>
        <taxon>Eukaryota</taxon>
        <taxon>Fungi</taxon>
        <taxon>Dikarya</taxon>
        <taxon>Ascomycota</taxon>
        <taxon>Taphrinomycotina</taxon>
        <taxon>Schizosaccharomycetes</taxon>
        <taxon>Schizosaccharomycetales</taxon>
        <taxon>Schizosaccharomycetaceae</taxon>
        <taxon>Schizosaccharomyces</taxon>
    </lineage>
</organism>
<dbReference type="eggNOG" id="KOG2752">
    <property type="taxonomic scope" value="Eukaryota"/>
</dbReference>
<dbReference type="HOGENOM" id="CLU_025221_1_0_1"/>
<dbReference type="GO" id="GO:0008270">
    <property type="term" value="F:zinc ion binding"/>
    <property type="evidence" value="ECO:0007669"/>
    <property type="project" value="UniProtKB-KW"/>
</dbReference>
<dbReference type="PANTHER" id="PTHR13513:SF9">
    <property type="entry name" value="E3 UBIQUITIN-PROTEIN LIGASE UBR7-RELATED"/>
    <property type="match status" value="1"/>
</dbReference>
<gene>
    <name evidence="10" type="primary">mlo2</name>
    <name evidence="9" type="ORF">SJAG_02347</name>
</gene>
<dbReference type="VEuPathDB" id="FungiDB:SJAG_02347"/>
<keyword evidence="1" id="KW-0479">Metal-binding</keyword>
<keyword evidence="2 4" id="KW-0863">Zinc-finger</keyword>
<dbReference type="SUPFAM" id="SSF57903">
    <property type="entry name" value="FYVE/PHD zinc finger"/>
    <property type="match status" value="1"/>
</dbReference>
<protein>
    <submittedName>
        <fullName evidence="9">Zinc finger protein Mlo2</fullName>
    </submittedName>
</protein>
<accession>B6K280</accession>
<dbReference type="Gene3D" id="3.30.40.10">
    <property type="entry name" value="Zinc/RING finger domain, C3HC4 (zinc finger)"/>
    <property type="match status" value="1"/>
</dbReference>
<evidence type="ECO:0000313" key="11">
    <source>
        <dbReference type="Proteomes" id="UP000001744"/>
    </source>
</evidence>
<evidence type="ECO:0000259" key="8">
    <source>
        <dbReference type="PROSITE" id="PS51157"/>
    </source>
</evidence>
<evidence type="ECO:0000313" key="9">
    <source>
        <dbReference type="EMBL" id="EEB07261.1"/>
    </source>
</evidence>
<evidence type="ECO:0000256" key="6">
    <source>
        <dbReference type="SAM" id="MobiDB-lite"/>
    </source>
</evidence>
<dbReference type="JaponicusDB" id="SJAG_02347">
    <property type="gene designation" value="mlo2"/>
</dbReference>
<evidence type="ECO:0000256" key="5">
    <source>
        <dbReference type="PROSITE-ProRule" id="PRU00508"/>
    </source>
</evidence>
<dbReference type="InterPro" id="IPR011011">
    <property type="entry name" value="Znf_FYVE_PHD"/>
</dbReference>
<feature type="domain" description="PHD-type" evidence="7">
    <location>
        <begin position="120"/>
        <end position="176"/>
    </location>
</feature>
<evidence type="ECO:0000256" key="2">
    <source>
        <dbReference type="ARBA" id="ARBA00022771"/>
    </source>
</evidence>
<evidence type="ECO:0000256" key="3">
    <source>
        <dbReference type="ARBA" id="ARBA00022833"/>
    </source>
</evidence>
<feature type="domain" description="UBR-type" evidence="8">
    <location>
        <begin position="33"/>
        <end position="104"/>
    </location>
</feature>
<dbReference type="PROSITE" id="PS51157">
    <property type="entry name" value="ZF_UBR"/>
    <property type="match status" value="1"/>
</dbReference>
<reference evidence="9 11" key="1">
    <citation type="journal article" date="2011" name="Science">
        <title>Comparative functional genomics of the fission yeasts.</title>
        <authorList>
            <person name="Rhind N."/>
            <person name="Chen Z."/>
            <person name="Yassour M."/>
            <person name="Thompson D.A."/>
            <person name="Haas B.J."/>
            <person name="Habib N."/>
            <person name="Wapinski I."/>
            <person name="Roy S."/>
            <person name="Lin M.F."/>
            <person name="Heiman D.I."/>
            <person name="Young S.K."/>
            <person name="Furuya K."/>
            <person name="Guo Y."/>
            <person name="Pidoux A."/>
            <person name="Chen H.M."/>
            <person name="Robbertse B."/>
            <person name="Goldberg J.M."/>
            <person name="Aoki K."/>
            <person name="Bayne E.H."/>
            <person name="Berlin A.M."/>
            <person name="Desjardins C.A."/>
            <person name="Dobbs E."/>
            <person name="Dukaj L."/>
            <person name="Fan L."/>
            <person name="FitzGerald M.G."/>
            <person name="French C."/>
            <person name="Gujja S."/>
            <person name="Hansen K."/>
            <person name="Keifenheim D."/>
            <person name="Levin J.Z."/>
            <person name="Mosher R.A."/>
            <person name="Mueller C.A."/>
            <person name="Pfiffner J."/>
            <person name="Priest M."/>
            <person name="Russ C."/>
            <person name="Smialowska A."/>
            <person name="Swoboda P."/>
            <person name="Sykes S.M."/>
            <person name="Vaughn M."/>
            <person name="Vengrova S."/>
            <person name="Yoder R."/>
            <person name="Zeng Q."/>
            <person name="Allshire R."/>
            <person name="Baulcombe D."/>
            <person name="Birren B.W."/>
            <person name="Brown W."/>
            <person name="Ekwall K."/>
            <person name="Kellis M."/>
            <person name="Leatherwood J."/>
            <person name="Levin H."/>
            <person name="Margalit H."/>
            <person name="Martienssen R."/>
            <person name="Nieduszynski C.A."/>
            <person name="Spatafora J.W."/>
            <person name="Friedman N."/>
            <person name="Dalgaard J.Z."/>
            <person name="Baumann P."/>
            <person name="Niki H."/>
            <person name="Regev A."/>
            <person name="Nusbaum C."/>
        </authorList>
    </citation>
    <scope>NUCLEOTIDE SEQUENCE [LARGE SCALE GENOMIC DNA]</scope>
    <source>
        <strain evidence="11">yFS275 / FY16936</strain>
    </source>
</reference>
<sequence>MEEEKDGITVERYLKEQRELERQARLAMPYNFDKCTYDMGYIKQPLYACLTCKQNGTQNAVCYSCSICCHSTHELVELFDKRNFTCDCGTERMGQGAVCTLRKASSTAAPDNQYNHNFEGHFCTCDKFYDPTKEEGTMYQCLICEDWFHEECIAASCIFPDPDSFELFLCQSCVKANLKYLFHEVSEYEGGPVFLPEDFYGTLCQCERCLPARQKDMPMLAAEEDIYKPPEDEELPDEDSDEEQVDTETVDSIVTQTMDETMKLIDKLPRVQAIEGVHAYAALKDDLLSFLKPFASSNKVVTKEDVASFFAERMRDRSK</sequence>
<name>B6K280_SCHJY</name>
<dbReference type="AlphaFoldDB" id="B6K280"/>
<proteinExistence type="predicted"/>
<evidence type="ECO:0000313" key="10">
    <source>
        <dbReference type="JaponicusDB" id="SJAG_02347"/>
    </source>
</evidence>
<evidence type="ECO:0000256" key="1">
    <source>
        <dbReference type="ARBA" id="ARBA00022723"/>
    </source>
</evidence>
<dbReference type="GeneID" id="7049992"/>